<evidence type="ECO:0000313" key="3">
    <source>
        <dbReference type="Proteomes" id="UP001466331"/>
    </source>
</evidence>
<reference evidence="2 3" key="1">
    <citation type="submission" date="2024-03" db="EMBL/GenBank/DDBJ databases">
        <title>Ignisphaera cupida sp. nov., a hyperthermophilic hydrolytic archaeon from a hot spring of Kamchatka, and proposal of Ignisphaeraceae fam. nov.</title>
        <authorList>
            <person name="Podosokorskaya O.A."/>
            <person name="Elcheninov A.G."/>
            <person name="Maltseva A.I."/>
            <person name="Zayulina K.S."/>
            <person name="Novikov A."/>
            <person name="Merkel A.Y."/>
        </authorList>
    </citation>
    <scope>NUCLEOTIDE SEQUENCE [LARGE SCALE GENOMIC DNA]</scope>
    <source>
        <strain evidence="2 3">38H-sp</strain>
    </source>
</reference>
<dbReference type="InterPro" id="IPR011990">
    <property type="entry name" value="TPR-like_helical_dom_sf"/>
</dbReference>
<protein>
    <submittedName>
        <fullName evidence="2">Tetratricopeptide repeat protein</fullName>
    </submittedName>
</protein>
<dbReference type="EMBL" id="JBCHKQ010000005">
    <property type="protein sequence ID" value="MEM5948799.1"/>
    <property type="molecule type" value="Genomic_DNA"/>
</dbReference>
<evidence type="ECO:0000313" key="2">
    <source>
        <dbReference type="EMBL" id="MEM5948799.1"/>
    </source>
</evidence>
<dbReference type="Pfam" id="PF13174">
    <property type="entry name" value="TPR_6"/>
    <property type="match status" value="2"/>
</dbReference>
<dbReference type="Gene3D" id="1.25.40.10">
    <property type="entry name" value="Tetratricopeptide repeat domain"/>
    <property type="match status" value="1"/>
</dbReference>
<keyword evidence="3" id="KW-1185">Reference proteome</keyword>
<proteinExistence type="predicted"/>
<dbReference type="RefSeq" id="WP_420070249.1">
    <property type="nucleotide sequence ID" value="NZ_JBCHKQ010000005.1"/>
</dbReference>
<dbReference type="SUPFAM" id="SSF48452">
    <property type="entry name" value="TPR-like"/>
    <property type="match status" value="1"/>
</dbReference>
<keyword evidence="1" id="KW-0472">Membrane</keyword>
<dbReference type="SMART" id="SM00028">
    <property type="entry name" value="TPR"/>
    <property type="match status" value="2"/>
</dbReference>
<accession>A0ABU9UDR3</accession>
<feature type="transmembrane region" description="Helical" evidence="1">
    <location>
        <begin position="7"/>
        <end position="28"/>
    </location>
</feature>
<sequence>MRLNKLVIIISISILSLIFFFVPSPPWVSVYLGGTNNIEKKTLRELYQLIETSSPDVSFIAAKKIATYLAETKQWEKRAGFLSYMVSRAPQENISAYYIFLLAEQYRQNNKTNLAINYYKRIVNTYPDLVLKGQHLHLESLKEIVERLDDPWERIKYYNLLIQKFPSQIDTGVAYYFLAEAYKDAGMWDEALKTYKIFLNYPDSNIPGEPNAYLKVSELLDFHNSSKNWLFEDLESLVDAIKYAIYTRNSALLARYRAKVNFFSISWEQEKTAKNAQIIFDFRAFFSGGRVRFSDNIDKSSNAKEAYLKTWGWSYRINTWYLYFRKVDYPFDPEIDGKWEWAGIYFGEKL</sequence>
<organism evidence="2 3">
    <name type="scientific">Rarispira pelagica</name>
    <dbReference type="NCBI Taxonomy" id="3141764"/>
    <lineage>
        <taxon>Bacteria</taxon>
        <taxon>Pseudomonadati</taxon>
        <taxon>Spirochaetota</taxon>
        <taxon>Spirochaetia</taxon>
        <taxon>Winmispirales</taxon>
        <taxon>Winmispiraceae</taxon>
        <taxon>Rarispira</taxon>
    </lineage>
</organism>
<evidence type="ECO:0000256" key="1">
    <source>
        <dbReference type="SAM" id="Phobius"/>
    </source>
</evidence>
<dbReference type="Proteomes" id="UP001466331">
    <property type="component" value="Unassembled WGS sequence"/>
</dbReference>
<comment type="caution">
    <text evidence="2">The sequence shown here is derived from an EMBL/GenBank/DDBJ whole genome shotgun (WGS) entry which is preliminary data.</text>
</comment>
<name>A0ABU9UDR3_9SPIR</name>
<dbReference type="InterPro" id="IPR019734">
    <property type="entry name" value="TPR_rpt"/>
</dbReference>
<keyword evidence="1" id="KW-1133">Transmembrane helix</keyword>
<keyword evidence="1" id="KW-0812">Transmembrane</keyword>
<gene>
    <name evidence="2" type="ORF">WKV44_09635</name>
</gene>